<organism evidence="2 3">
    <name type="scientific">Candidatus Defluviibacterium haderslevense</name>
    <dbReference type="NCBI Taxonomy" id="2981993"/>
    <lineage>
        <taxon>Bacteria</taxon>
        <taxon>Pseudomonadati</taxon>
        <taxon>Bacteroidota</taxon>
        <taxon>Saprospiria</taxon>
        <taxon>Saprospirales</taxon>
        <taxon>Saprospiraceae</taxon>
        <taxon>Candidatus Defluviibacterium</taxon>
    </lineage>
</organism>
<protein>
    <recommendedName>
        <fullName evidence="1">Heavy metal binding domain-containing protein</fullName>
    </recommendedName>
</protein>
<name>A0A9D7XER7_9BACT</name>
<accession>A0A9D7XER7</accession>
<dbReference type="InterPro" id="IPR045800">
    <property type="entry name" value="HMBD"/>
</dbReference>
<dbReference type="GO" id="GO:0046872">
    <property type="term" value="F:metal ion binding"/>
    <property type="evidence" value="ECO:0007669"/>
    <property type="project" value="InterPro"/>
</dbReference>
<dbReference type="AlphaFoldDB" id="A0A9D7XER7"/>
<reference evidence="2 3" key="1">
    <citation type="submission" date="2020-10" db="EMBL/GenBank/DDBJ databases">
        <title>Connecting structure to function with the recovery of over 1000 high-quality activated sludge metagenome-assembled genomes encoding full-length rRNA genes using long-read sequencing.</title>
        <authorList>
            <person name="Singleton C.M."/>
            <person name="Petriglieri F."/>
            <person name="Kristensen J.M."/>
            <person name="Kirkegaard R.H."/>
            <person name="Michaelsen T.Y."/>
            <person name="Andersen M.H."/>
            <person name="Karst S.M."/>
            <person name="Dueholm M.S."/>
            <person name="Nielsen P.H."/>
            <person name="Albertsen M."/>
        </authorList>
    </citation>
    <scope>NUCLEOTIDE SEQUENCE [LARGE SCALE GENOMIC DNA]</scope>
    <source>
        <strain evidence="2">Ribe_18-Q3-R11-54_BAT3C.373</strain>
    </source>
</reference>
<proteinExistence type="predicted"/>
<evidence type="ECO:0000259" key="1">
    <source>
        <dbReference type="Pfam" id="PF19335"/>
    </source>
</evidence>
<dbReference type="Pfam" id="PF19335">
    <property type="entry name" value="HMBD"/>
    <property type="match status" value="1"/>
</dbReference>
<feature type="domain" description="Heavy metal binding" evidence="1">
    <location>
        <begin position="47"/>
        <end position="70"/>
    </location>
</feature>
<comment type="caution">
    <text evidence="2">The sequence shown here is derived from an EMBL/GenBank/DDBJ whole genome shotgun (WGS) entry which is preliminary data.</text>
</comment>
<sequence length="83" mass="9139">MKKHLLIFSLVCISFSTFQCKPKVQEDASRPMIEKKEQSGPEFTSAYICPMHCEGSGSAAPGVCPACGMEYEKNENFKGDSVK</sequence>
<evidence type="ECO:0000313" key="3">
    <source>
        <dbReference type="Proteomes" id="UP000808349"/>
    </source>
</evidence>
<gene>
    <name evidence="2" type="ORF">IPO85_11220</name>
</gene>
<evidence type="ECO:0000313" key="2">
    <source>
        <dbReference type="EMBL" id="MBK9718060.1"/>
    </source>
</evidence>
<dbReference type="Proteomes" id="UP000808349">
    <property type="component" value="Unassembled WGS sequence"/>
</dbReference>
<dbReference type="EMBL" id="JADKFW010000007">
    <property type="protein sequence ID" value="MBK9718060.1"/>
    <property type="molecule type" value="Genomic_DNA"/>
</dbReference>